<reference evidence="5" key="1">
    <citation type="journal article" date="2019" name="J. Bacteriol.">
        <title>A Mutagenic Screen Identifies a TonB-Dependent Receptor Required for the Lanthanide Metal Switch in the Type I Methanotroph 'Methylotuvimicrobium buryatense' 5GB1C.</title>
        <authorList>
            <person name="Groom J.D."/>
            <person name="Ford S.M."/>
            <person name="Pesesky M.W."/>
            <person name="Lidstrom M.E."/>
        </authorList>
    </citation>
    <scope>NUCLEOTIDE SEQUENCE [LARGE SCALE GENOMIC DNA]</scope>
    <source>
        <strain evidence="5">5GB1C</strain>
    </source>
</reference>
<dbReference type="Proteomes" id="UP000305881">
    <property type="component" value="Chromosome"/>
</dbReference>
<evidence type="ECO:0000313" key="5">
    <source>
        <dbReference type="Proteomes" id="UP000305881"/>
    </source>
</evidence>
<dbReference type="KEGG" id="mbur:EQU24_18695"/>
<dbReference type="CDD" id="cd06422">
    <property type="entry name" value="NTP_transferase_like_1"/>
    <property type="match status" value="1"/>
</dbReference>
<evidence type="ECO:0000313" key="4">
    <source>
        <dbReference type="EMBL" id="QCW84041.1"/>
    </source>
</evidence>
<evidence type="ECO:0000256" key="1">
    <source>
        <dbReference type="ARBA" id="ARBA00022679"/>
    </source>
</evidence>
<dbReference type="STRING" id="675511.GCA_000341735_03703"/>
<feature type="domain" description="Nucleotidyl transferase" evidence="3">
    <location>
        <begin position="2"/>
        <end position="143"/>
    </location>
</feature>
<gene>
    <name evidence="4" type="ORF">EQU24_18695</name>
</gene>
<evidence type="ECO:0000259" key="3">
    <source>
        <dbReference type="Pfam" id="PF00483"/>
    </source>
</evidence>
<name>A0A4P9UUE6_METBY</name>
<dbReference type="NCBIfam" id="NF045761">
    <property type="entry name" value="NAMPUrTaseMurU"/>
    <property type="match status" value="1"/>
</dbReference>
<dbReference type="AlphaFoldDB" id="A0A4P9UUE6"/>
<protein>
    <submittedName>
        <fullName evidence="4">Nucleotidyltransferase family protein</fullName>
    </submittedName>
</protein>
<dbReference type="Pfam" id="PF00483">
    <property type="entry name" value="NTP_transferase"/>
    <property type="match status" value="1"/>
</dbReference>
<sequence>MKAMILAAGRGERMRPLTDRQPKPLLMVGGKPLIVHLLENLRDADFSDIVVNVAHLGSQIIDYLGDGRRFGVTIVYSDEGETPQETAGGIIHALPLLDDKPFLVVNGDIATNFPFKTLKQREIDLAHLVLVNNPEHHPSGDFGFNGDLLCDHAAEKYTFSGIGLYHPALFAENRKGILKLAPILREAMRLNRVSGEIFNGFWMDIGTPQRLKELDHLYQQRGTHHV</sequence>
<dbReference type="RefSeq" id="WP_017842100.1">
    <property type="nucleotide sequence ID" value="NZ_CP035467.1"/>
</dbReference>
<dbReference type="SUPFAM" id="SSF53448">
    <property type="entry name" value="Nucleotide-diphospho-sugar transferases"/>
    <property type="match status" value="1"/>
</dbReference>
<keyword evidence="5" id="KW-1185">Reference proteome</keyword>
<dbReference type="PANTHER" id="PTHR43584">
    <property type="entry name" value="NUCLEOTIDYL TRANSFERASE"/>
    <property type="match status" value="1"/>
</dbReference>
<organism evidence="4 5">
    <name type="scientific">Methylotuvimicrobium buryatense</name>
    <name type="common">Methylomicrobium buryatense</name>
    <dbReference type="NCBI Taxonomy" id="95641"/>
    <lineage>
        <taxon>Bacteria</taxon>
        <taxon>Pseudomonadati</taxon>
        <taxon>Pseudomonadota</taxon>
        <taxon>Gammaproteobacteria</taxon>
        <taxon>Methylococcales</taxon>
        <taxon>Methylococcaceae</taxon>
        <taxon>Methylotuvimicrobium</taxon>
    </lineage>
</organism>
<dbReference type="InterPro" id="IPR050065">
    <property type="entry name" value="GlmU-like"/>
</dbReference>
<dbReference type="OrthoDB" id="9788272at2"/>
<dbReference type="EMBL" id="CP035467">
    <property type="protein sequence ID" value="QCW84041.1"/>
    <property type="molecule type" value="Genomic_DNA"/>
</dbReference>
<dbReference type="Gene3D" id="3.90.550.10">
    <property type="entry name" value="Spore Coat Polysaccharide Biosynthesis Protein SpsA, Chain A"/>
    <property type="match status" value="1"/>
</dbReference>
<keyword evidence="1" id="KW-0808">Transferase</keyword>
<dbReference type="InterPro" id="IPR054790">
    <property type="entry name" value="MurU"/>
</dbReference>
<dbReference type="InterPro" id="IPR005835">
    <property type="entry name" value="NTP_transferase_dom"/>
</dbReference>
<evidence type="ECO:0000256" key="2">
    <source>
        <dbReference type="ARBA" id="ARBA00022695"/>
    </source>
</evidence>
<keyword evidence="2" id="KW-0548">Nucleotidyltransferase</keyword>
<accession>A0A4P9UUE6</accession>
<dbReference type="PANTHER" id="PTHR43584:SF8">
    <property type="entry name" value="N-ACETYLMURAMATE ALPHA-1-PHOSPHATE URIDYLYLTRANSFERASE"/>
    <property type="match status" value="1"/>
</dbReference>
<proteinExistence type="predicted"/>
<dbReference type="InterPro" id="IPR029044">
    <property type="entry name" value="Nucleotide-diphossugar_trans"/>
</dbReference>
<dbReference type="GO" id="GO:0016779">
    <property type="term" value="F:nucleotidyltransferase activity"/>
    <property type="evidence" value="ECO:0007669"/>
    <property type="project" value="UniProtKB-KW"/>
</dbReference>